<sequence>MTLESSIREHVRTGEFYQVDVFSYPKKLEDTTLGRIQMRLAYIFPNRLAQKVTSEALLSLSKEEAQEKLPRILAQHCYDGNFGYFGKVVKDRF</sequence>
<comment type="caution">
    <text evidence="1">The sequence shown here is derived from an EMBL/GenBank/DDBJ whole genome shotgun (WGS) entry which is preliminary data.</text>
</comment>
<protein>
    <submittedName>
        <fullName evidence="1">Uncharacterized protein</fullName>
    </submittedName>
</protein>
<organism evidence="1 2">
    <name type="scientific">Candidatus Woesebacteria bacterium GW2011_GWA1_39_21</name>
    <dbReference type="NCBI Taxonomy" id="1618550"/>
    <lineage>
        <taxon>Bacteria</taxon>
        <taxon>Candidatus Woeseibacteriota</taxon>
    </lineage>
</organism>
<dbReference type="STRING" id="1618550.UT39_C0021G0024"/>
<dbReference type="Proteomes" id="UP000034246">
    <property type="component" value="Unassembled WGS sequence"/>
</dbReference>
<name>A0A0G0R9A4_9BACT</name>
<reference evidence="1 2" key="1">
    <citation type="journal article" date="2015" name="Nature">
        <title>rRNA introns, odd ribosomes, and small enigmatic genomes across a large radiation of phyla.</title>
        <authorList>
            <person name="Brown C.T."/>
            <person name="Hug L.A."/>
            <person name="Thomas B.C."/>
            <person name="Sharon I."/>
            <person name="Castelle C.J."/>
            <person name="Singh A."/>
            <person name="Wilkins M.J."/>
            <person name="Williams K.H."/>
            <person name="Banfield J.F."/>
        </authorList>
    </citation>
    <scope>NUCLEOTIDE SEQUENCE [LARGE SCALE GENOMIC DNA]</scope>
</reference>
<gene>
    <name evidence="1" type="ORF">UT39_C0021G0024</name>
</gene>
<accession>A0A0G0R9A4</accession>
<proteinExistence type="predicted"/>
<dbReference type="AlphaFoldDB" id="A0A0G0R9A4"/>
<evidence type="ECO:0000313" key="2">
    <source>
        <dbReference type="Proteomes" id="UP000034246"/>
    </source>
</evidence>
<evidence type="ECO:0000313" key="1">
    <source>
        <dbReference type="EMBL" id="KKR10282.1"/>
    </source>
</evidence>
<dbReference type="EMBL" id="LBWP01000021">
    <property type="protein sequence ID" value="KKR10282.1"/>
    <property type="molecule type" value="Genomic_DNA"/>
</dbReference>